<comment type="caution">
    <text evidence="1">The sequence shown here is derived from an EMBL/GenBank/DDBJ whole genome shotgun (WGS) entry which is preliminary data.</text>
</comment>
<proteinExistence type="predicted"/>
<dbReference type="EMBL" id="JANVFS010000002">
    <property type="protein sequence ID" value="KAJ4494545.1"/>
    <property type="molecule type" value="Genomic_DNA"/>
</dbReference>
<evidence type="ECO:0000313" key="1">
    <source>
        <dbReference type="EMBL" id="KAJ4494545.1"/>
    </source>
</evidence>
<reference evidence="1" key="2">
    <citation type="journal article" date="2023" name="Proc. Natl. Acad. Sci. U.S.A.">
        <title>A global phylogenomic analysis of the shiitake genus Lentinula.</title>
        <authorList>
            <person name="Sierra-Patev S."/>
            <person name="Min B."/>
            <person name="Naranjo-Ortiz M."/>
            <person name="Looney B."/>
            <person name="Konkel Z."/>
            <person name="Slot J.C."/>
            <person name="Sakamoto Y."/>
            <person name="Steenwyk J.L."/>
            <person name="Rokas A."/>
            <person name="Carro J."/>
            <person name="Camarero S."/>
            <person name="Ferreira P."/>
            <person name="Molpeceres G."/>
            <person name="Ruiz-Duenas F.J."/>
            <person name="Serrano A."/>
            <person name="Henrissat B."/>
            <person name="Drula E."/>
            <person name="Hughes K.W."/>
            <person name="Mata J.L."/>
            <person name="Ishikawa N.K."/>
            <person name="Vargas-Isla R."/>
            <person name="Ushijima S."/>
            <person name="Smith C.A."/>
            <person name="Donoghue J."/>
            <person name="Ahrendt S."/>
            <person name="Andreopoulos W."/>
            <person name="He G."/>
            <person name="LaButti K."/>
            <person name="Lipzen A."/>
            <person name="Ng V."/>
            <person name="Riley R."/>
            <person name="Sandor L."/>
            <person name="Barry K."/>
            <person name="Martinez A.T."/>
            <person name="Xiao Y."/>
            <person name="Gibbons J.G."/>
            <person name="Terashima K."/>
            <person name="Grigoriev I.V."/>
            <person name="Hibbett D."/>
        </authorList>
    </citation>
    <scope>NUCLEOTIDE SEQUENCE</scope>
    <source>
        <strain evidence="1">Sp2 HRB7682 ss15</strain>
    </source>
</reference>
<sequence length="92" mass="10260">MVKEIPAHYSNFLSSEDGLLAFILFLCILHDSSSMQGSRRTSPVNRRIGDLSPDPCTSEWCQSMILNLFESELNLVLPLSAEPRSLCADWSA</sequence>
<organism evidence="1 2">
    <name type="scientific">Lentinula lateritia</name>
    <dbReference type="NCBI Taxonomy" id="40482"/>
    <lineage>
        <taxon>Eukaryota</taxon>
        <taxon>Fungi</taxon>
        <taxon>Dikarya</taxon>
        <taxon>Basidiomycota</taxon>
        <taxon>Agaricomycotina</taxon>
        <taxon>Agaricomycetes</taxon>
        <taxon>Agaricomycetidae</taxon>
        <taxon>Agaricales</taxon>
        <taxon>Marasmiineae</taxon>
        <taxon>Omphalotaceae</taxon>
        <taxon>Lentinula</taxon>
    </lineage>
</organism>
<accession>A0A9W9E0J4</accession>
<reference evidence="1" key="1">
    <citation type="submission" date="2022-08" db="EMBL/GenBank/DDBJ databases">
        <authorList>
            <consortium name="DOE Joint Genome Institute"/>
            <person name="Min B."/>
            <person name="Riley R."/>
            <person name="Sierra-Patev S."/>
            <person name="Naranjo-Ortiz M."/>
            <person name="Looney B."/>
            <person name="Konkel Z."/>
            <person name="Slot J.C."/>
            <person name="Sakamoto Y."/>
            <person name="Steenwyk J.L."/>
            <person name="Rokas A."/>
            <person name="Carro J."/>
            <person name="Camarero S."/>
            <person name="Ferreira P."/>
            <person name="Molpeceres G."/>
            <person name="Ruiz-Duenas F.J."/>
            <person name="Serrano A."/>
            <person name="Henrissat B."/>
            <person name="Drula E."/>
            <person name="Hughes K.W."/>
            <person name="Mata J.L."/>
            <person name="Ishikawa N.K."/>
            <person name="Vargas-Isla R."/>
            <person name="Ushijima S."/>
            <person name="Smith C.A."/>
            <person name="Ahrendt S."/>
            <person name="Andreopoulos W."/>
            <person name="He G."/>
            <person name="Labutti K."/>
            <person name="Lipzen A."/>
            <person name="Ng V."/>
            <person name="Sandor L."/>
            <person name="Barry K."/>
            <person name="Martinez A.T."/>
            <person name="Xiao Y."/>
            <person name="Gibbons J.G."/>
            <person name="Terashima K."/>
            <person name="Hibbett D.S."/>
            <person name="Grigoriev I.V."/>
        </authorList>
    </citation>
    <scope>NUCLEOTIDE SEQUENCE</scope>
    <source>
        <strain evidence="1">Sp2 HRB7682 ss15</strain>
    </source>
</reference>
<dbReference type="Proteomes" id="UP001150238">
    <property type="component" value="Unassembled WGS sequence"/>
</dbReference>
<protein>
    <submittedName>
        <fullName evidence="1">Uncharacterized protein</fullName>
    </submittedName>
</protein>
<gene>
    <name evidence="1" type="ORF">C8J55DRAFT_98533</name>
</gene>
<name>A0A9W9E0J4_9AGAR</name>
<evidence type="ECO:0000313" key="2">
    <source>
        <dbReference type="Proteomes" id="UP001150238"/>
    </source>
</evidence>
<dbReference type="AlphaFoldDB" id="A0A9W9E0J4"/>